<dbReference type="STRING" id="576137.A0A1L7XY15"/>
<dbReference type="InterPro" id="IPR007219">
    <property type="entry name" value="XnlR_reg_dom"/>
</dbReference>
<dbReference type="GO" id="GO:0003677">
    <property type="term" value="F:DNA binding"/>
    <property type="evidence" value="ECO:0007669"/>
    <property type="project" value="UniProtKB-KW"/>
</dbReference>
<dbReference type="CDD" id="cd00067">
    <property type="entry name" value="GAL4"/>
    <property type="match status" value="1"/>
</dbReference>
<evidence type="ECO:0000313" key="11">
    <source>
        <dbReference type="Proteomes" id="UP000184330"/>
    </source>
</evidence>
<evidence type="ECO:0000313" key="10">
    <source>
        <dbReference type="EMBL" id="CZR69825.1"/>
    </source>
</evidence>
<dbReference type="InterPro" id="IPR001138">
    <property type="entry name" value="Zn2Cys6_DnaBD"/>
</dbReference>
<dbReference type="PANTHER" id="PTHR31313">
    <property type="entry name" value="TY1 ENHANCER ACTIVATOR"/>
    <property type="match status" value="1"/>
</dbReference>
<dbReference type="EMBL" id="FJOG01000081">
    <property type="protein sequence ID" value="CZR69825.1"/>
    <property type="molecule type" value="Genomic_DNA"/>
</dbReference>
<evidence type="ECO:0000256" key="4">
    <source>
        <dbReference type="ARBA" id="ARBA00023015"/>
    </source>
</evidence>
<name>A0A1L7XY15_9HELO</name>
<dbReference type="OrthoDB" id="4161332at2759"/>
<evidence type="ECO:0000259" key="9">
    <source>
        <dbReference type="PROSITE" id="PS50048"/>
    </source>
</evidence>
<dbReference type="Gene3D" id="4.10.240.10">
    <property type="entry name" value="Zn(2)-C6 fungal-type DNA-binding domain"/>
    <property type="match status" value="1"/>
</dbReference>
<keyword evidence="4" id="KW-0805">Transcription regulation</keyword>
<keyword evidence="2" id="KW-0479">Metal-binding</keyword>
<evidence type="ECO:0000256" key="8">
    <source>
        <dbReference type="SAM" id="MobiDB-lite"/>
    </source>
</evidence>
<evidence type="ECO:0000256" key="5">
    <source>
        <dbReference type="ARBA" id="ARBA00023125"/>
    </source>
</evidence>
<dbReference type="PROSITE" id="PS50048">
    <property type="entry name" value="ZN2_CY6_FUNGAL_2"/>
    <property type="match status" value="1"/>
</dbReference>
<keyword evidence="6" id="KW-0804">Transcription</keyword>
<protein>
    <submittedName>
        <fullName evidence="10">Related to CHA4-transcription factor</fullName>
    </submittedName>
</protein>
<dbReference type="GO" id="GO:0005634">
    <property type="term" value="C:nucleus"/>
    <property type="evidence" value="ECO:0007669"/>
    <property type="project" value="UniProtKB-SubCell"/>
</dbReference>
<keyword evidence="7" id="KW-0539">Nucleus</keyword>
<evidence type="ECO:0000256" key="2">
    <source>
        <dbReference type="ARBA" id="ARBA00022723"/>
    </source>
</evidence>
<dbReference type="SMART" id="SM00906">
    <property type="entry name" value="Fungal_trans"/>
    <property type="match status" value="1"/>
</dbReference>
<dbReference type="GO" id="GO:0008270">
    <property type="term" value="F:zinc ion binding"/>
    <property type="evidence" value="ECO:0007669"/>
    <property type="project" value="InterPro"/>
</dbReference>
<feature type="domain" description="Zn(2)-C6 fungal-type" evidence="9">
    <location>
        <begin position="15"/>
        <end position="45"/>
    </location>
</feature>
<feature type="region of interest" description="Disordered" evidence="8">
    <location>
        <begin position="68"/>
        <end position="92"/>
    </location>
</feature>
<reference evidence="10 11" key="1">
    <citation type="submission" date="2016-03" db="EMBL/GenBank/DDBJ databases">
        <authorList>
            <person name="Ploux O."/>
        </authorList>
    </citation>
    <scope>NUCLEOTIDE SEQUENCE [LARGE SCALE GENOMIC DNA]</scope>
    <source>
        <strain evidence="10 11">UAMH 11012</strain>
    </source>
</reference>
<keyword evidence="11" id="KW-1185">Reference proteome</keyword>
<dbReference type="GO" id="GO:0006351">
    <property type="term" value="P:DNA-templated transcription"/>
    <property type="evidence" value="ECO:0007669"/>
    <property type="project" value="InterPro"/>
</dbReference>
<dbReference type="GO" id="GO:0000981">
    <property type="term" value="F:DNA-binding transcription factor activity, RNA polymerase II-specific"/>
    <property type="evidence" value="ECO:0007669"/>
    <property type="project" value="InterPro"/>
</dbReference>
<evidence type="ECO:0000256" key="7">
    <source>
        <dbReference type="ARBA" id="ARBA00023242"/>
    </source>
</evidence>
<dbReference type="Pfam" id="PF00172">
    <property type="entry name" value="Zn_clus"/>
    <property type="match status" value="1"/>
</dbReference>
<dbReference type="CDD" id="cd12148">
    <property type="entry name" value="fungal_TF_MHR"/>
    <property type="match status" value="1"/>
</dbReference>
<dbReference type="InterPro" id="IPR051615">
    <property type="entry name" value="Transcr_Regulatory_Elem"/>
</dbReference>
<comment type="subcellular location">
    <subcellularLocation>
        <location evidence="1">Nucleus</location>
    </subcellularLocation>
</comment>
<organism evidence="10 11">
    <name type="scientific">Phialocephala subalpina</name>
    <dbReference type="NCBI Taxonomy" id="576137"/>
    <lineage>
        <taxon>Eukaryota</taxon>
        <taxon>Fungi</taxon>
        <taxon>Dikarya</taxon>
        <taxon>Ascomycota</taxon>
        <taxon>Pezizomycotina</taxon>
        <taxon>Leotiomycetes</taxon>
        <taxon>Helotiales</taxon>
        <taxon>Mollisiaceae</taxon>
        <taxon>Phialocephala</taxon>
        <taxon>Phialocephala fortinii species complex</taxon>
    </lineage>
</organism>
<dbReference type="InterPro" id="IPR036864">
    <property type="entry name" value="Zn2-C6_fun-type_DNA-bd_sf"/>
</dbReference>
<sequence>MSSTDPPQRKRVSQACQPCGAKKVKCDGVYPICSPCQNKGLRCTYGVSKRRTRVPGVNHGPRTLQARQSLSNMSPGGSEHVQTPGYHPSDAHAPELLQKSRVTLDMISGSASTSLLQTYFNCLHPLWPILYKPLYSSSDYANPTNMMAPPLVAAIFAIASCIDRPQQYTPNTIVGKFPEPTQFFEEALNLLQLVDENDRTPRLSRALTPSITNCQVLTILCLQQHGVAEYSRAAILCGLASAMAIELRIHRPCESEDPIQREIQSRLWWNLYILEKMMSTEMGRPVLLRAEESDCPFPSEQEADEFELMAARPGSQGALGTPSHLRSVPTKLRTISGLHTTIKLSQIFEKLAREIYGIKARKTIRENQAEGEAKRMSLWFALQGWEREMEGSALRLDLSRELSSVPAAVTNYVIMWHATILLHRPFIARWPSNPAAVDSTNPLEVCLQAANNICLVLEKYFDRLLGLPCDMIFSVFTAASMLLYQSKQSQDVNGENRRRLRLCVHWLSVFGKSWKSAGARHQLLSDMFDLPHHLSDQRPNNQVPGTSNDQPQTPQPGPQSSWTAVSHHPASEASTSAPHTAATQSPDDWTFLRDFGDPTDEFYELDVQLRGLLDGGFDAAAFNFNGQMA</sequence>
<dbReference type="Pfam" id="PF04082">
    <property type="entry name" value="Fungal_trans"/>
    <property type="match status" value="1"/>
</dbReference>
<gene>
    <name evidence="10" type="ORF">PAC_19725</name>
</gene>
<dbReference type="SUPFAM" id="SSF57701">
    <property type="entry name" value="Zn2/Cys6 DNA-binding domain"/>
    <property type="match status" value="1"/>
</dbReference>
<dbReference type="SMART" id="SM00066">
    <property type="entry name" value="GAL4"/>
    <property type="match status" value="1"/>
</dbReference>
<proteinExistence type="predicted"/>
<feature type="compositionally biased region" description="Polar residues" evidence="8">
    <location>
        <begin position="537"/>
        <end position="549"/>
    </location>
</feature>
<feature type="region of interest" description="Disordered" evidence="8">
    <location>
        <begin position="534"/>
        <end position="591"/>
    </location>
</feature>
<dbReference type="AlphaFoldDB" id="A0A1L7XY15"/>
<dbReference type="Proteomes" id="UP000184330">
    <property type="component" value="Unassembled WGS sequence"/>
</dbReference>
<evidence type="ECO:0000256" key="6">
    <source>
        <dbReference type="ARBA" id="ARBA00023163"/>
    </source>
</evidence>
<keyword evidence="3" id="KW-0862">Zinc</keyword>
<keyword evidence="5" id="KW-0238">DNA-binding</keyword>
<evidence type="ECO:0000256" key="3">
    <source>
        <dbReference type="ARBA" id="ARBA00022833"/>
    </source>
</evidence>
<accession>A0A1L7XY15</accession>
<evidence type="ECO:0000256" key="1">
    <source>
        <dbReference type="ARBA" id="ARBA00004123"/>
    </source>
</evidence>
<dbReference type="PANTHER" id="PTHR31313:SF78">
    <property type="entry name" value="TRANSCRIPTION FACTOR DOMAIN-CONTAINING PROTEIN"/>
    <property type="match status" value="1"/>
</dbReference>
<feature type="compositionally biased region" description="Polar residues" evidence="8">
    <location>
        <begin position="572"/>
        <end position="587"/>
    </location>
</feature>